<comment type="caution">
    <text evidence="9">The sequence shown here is derived from an EMBL/GenBank/DDBJ whole genome shotgun (WGS) entry which is preliminary data.</text>
</comment>
<dbReference type="NCBIfam" id="TIGR00293">
    <property type="entry name" value="prefoldin subunit alpha"/>
    <property type="match status" value="1"/>
</dbReference>
<dbReference type="HAMAP" id="MF_00308">
    <property type="entry name" value="PfdA"/>
    <property type="match status" value="1"/>
</dbReference>
<accession>A0A811T9B4</accession>
<dbReference type="GO" id="GO:0016272">
    <property type="term" value="C:prefoldin complex"/>
    <property type="evidence" value="ECO:0007669"/>
    <property type="project" value="UniProtKB-UniRule"/>
</dbReference>
<comment type="similarity">
    <text evidence="1">Belongs to the prefoldin subunit alpha family.</text>
</comment>
<dbReference type="EMBL" id="CAJHIP010000002">
    <property type="protein sequence ID" value="CAD6491177.1"/>
    <property type="molecule type" value="Genomic_DNA"/>
</dbReference>
<evidence type="ECO:0000256" key="6">
    <source>
        <dbReference type="ARBA" id="ARBA00044231"/>
    </source>
</evidence>
<dbReference type="Gene3D" id="1.10.287.370">
    <property type="match status" value="1"/>
</dbReference>
<keyword evidence="3 7" id="KW-0143">Chaperone</keyword>
<name>A0A811T9B4_9EURY</name>
<keyword evidence="7" id="KW-0963">Cytoplasm</keyword>
<feature type="coiled-coil region" evidence="8">
    <location>
        <begin position="99"/>
        <end position="140"/>
    </location>
</feature>
<dbReference type="AlphaFoldDB" id="A0A811T9B4"/>
<evidence type="ECO:0000256" key="4">
    <source>
        <dbReference type="ARBA" id="ARBA00025077"/>
    </source>
</evidence>
<evidence type="ECO:0000256" key="3">
    <source>
        <dbReference type="ARBA" id="ARBA00023186"/>
    </source>
</evidence>
<protein>
    <recommendedName>
        <fullName evidence="5 7">Prefoldin subunit alpha</fullName>
    </recommendedName>
    <alternativeName>
        <fullName evidence="6 7">GimC subunit alpha</fullName>
    </alternativeName>
</protein>
<evidence type="ECO:0000256" key="5">
    <source>
        <dbReference type="ARBA" id="ARBA00044156"/>
    </source>
</evidence>
<sequence length="148" mass="16581">MNQEELTQEKVDGILYQYQMYQQEVEAISQRLNITEMSLGEIERAIEVTDRMNNVEKGDEILIPIGAESFVHGVLAKPDTVIIGVGSGVCIAKTTEEAKEELIKRKQEIVGAIEQLKANLAQITAELKKTKQVLTQIQQQKQQQNVAT</sequence>
<evidence type="ECO:0000313" key="9">
    <source>
        <dbReference type="EMBL" id="CAD6491177.1"/>
    </source>
</evidence>
<comment type="subcellular location">
    <subcellularLocation>
        <location evidence="7">Cytoplasm</location>
    </subcellularLocation>
</comment>
<reference evidence="9" key="1">
    <citation type="submission" date="2020-10" db="EMBL/GenBank/DDBJ databases">
        <authorList>
            <person name="Hahn C.J."/>
            <person name="Laso-Perez R."/>
            <person name="Vulcano F."/>
            <person name="Vaziourakis K.-M."/>
            <person name="Stokke R."/>
            <person name="Steen I.H."/>
            <person name="Teske A."/>
            <person name="Boetius A."/>
            <person name="Liebeke M."/>
            <person name="Amann R."/>
            <person name="Knittel K."/>
        </authorList>
    </citation>
    <scope>NUCLEOTIDE SEQUENCE</scope>
    <source>
        <strain evidence="9">Gfbio:e3339647-f889-4370-9287-4fb5cb688e4c:AG394J04_GoMArc1</strain>
    </source>
</reference>
<dbReference type="InterPro" id="IPR004127">
    <property type="entry name" value="Prefoldin_subunit_alpha"/>
</dbReference>
<dbReference type="GO" id="GO:0006457">
    <property type="term" value="P:protein folding"/>
    <property type="evidence" value="ECO:0007669"/>
    <property type="project" value="UniProtKB-UniRule"/>
</dbReference>
<comment type="similarity">
    <text evidence="7">Belongs to the prefoldin alpha subunit family.</text>
</comment>
<evidence type="ECO:0000256" key="2">
    <source>
        <dbReference type="ARBA" id="ARBA00011716"/>
    </source>
</evidence>
<organism evidence="9 10">
    <name type="scientific">Candidatus Argoarchaeum ethanivorans</name>
    <dbReference type="NCBI Taxonomy" id="2608793"/>
    <lineage>
        <taxon>Archaea</taxon>
        <taxon>Methanobacteriati</taxon>
        <taxon>Methanobacteriota</taxon>
        <taxon>Stenosarchaea group</taxon>
        <taxon>Methanomicrobia</taxon>
        <taxon>Methanosarcinales</taxon>
        <taxon>Methanosarcinales incertae sedis</taxon>
        <taxon>GOM Arc I cluster</taxon>
        <taxon>Candidatus Argoarchaeum</taxon>
    </lineage>
</organism>
<comment type="function">
    <text evidence="4 7">Molecular chaperone capable of stabilizing a range of proteins. Seems to fulfill an ATP-independent, HSP70-like function in archaeal de novo protein folding.</text>
</comment>
<dbReference type="GO" id="GO:0005737">
    <property type="term" value="C:cytoplasm"/>
    <property type="evidence" value="ECO:0007669"/>
    <property type="project" value="UniProtKB-SubCell"/>
</dbReference>
<dbReference type="Proteomes" id="UP000603056">
    <property type="component" value="Unassembled WGS sequence"/>
</dbReference>
<evidence type="ECO:0000256" key="1">
    <source>
        <dbReference type="ARBA" id="ARBA00010048"/>
    </source>
</evidence>
<dbReference type="CDD" id="cd23160">
    <property type="entry name" value="Prefoldin_alpha_GimC"/>
    <property type="match status" value="1"/>
</dbReference>
<dbReference type="InterPro" id="IPR009053">
    <property type="entry name" value="Prefoldin"/>
</dbReference>
<evidence type="ECO:0000256" key="7">
    <source>
        <dbReference type="HAMAP-Rule" id="MF_00308"/>
    </source>
</evidence>
<evidence type="ECO:0000313" key="10">
    <source>
        <dbReference type="Proteomes" id="UP000603056"/>
    </source>
</evidence>
<dbReference type="GO" id="GO:0051082">
    <property type="term" value="F:unfolded protein binding"/>
    <property type="evidence" value="ECO:0007669"/>
    <property type="project" value="UniProtKB-UniRule"/>
</dbReference>
<dbReference type="Pfam" id="PF02996">
    <property type="entry name" value="Prefoldin"/>
    <property type="match status" value="1"/>
</dbReference>
<keyword evidence="8" id="KW-0175">Coiled coil</keyword>
<gene>
    <name evidence="7 9" type="primary">pfdA</name>
    <name evidence="9" type="ORF">FFODKBPE_00114</name>
</gene>
<comment type="subunit">
    <text evidence="2 7">Heterohexamer of two alpha and four beta subunits.</text>
</comment>
<proteinExistence type="inferred from homology"/>
<dbReference type="SUPFAM" id="SSF46579">
    <property type="entry name" value="Prefoldin"/>
    <property type="match status" value="1"/>
</dbReference>
<evidence type="ECO:0000256" key="8">
    <source>
        <dbReference type="SAM" id="Coils"/>
    </source>
</evidence>
<dbReference type="PANTHER" id="PTHR12674:SF2">
    <property type="entry name" value="PREFOLDIN SUBUNIT 5"/>
    <property type="match status" value="1"/>
</dbReference>
<dbReference type="InterPro" id="IPR011599">
    <property type="entry name" value="PFD_alpha_archaea"/>
</dbReference>
<dbReference type="PANTHER" id="PTHR12674">
    <property type="entry name" value="PREFOLDIN SUBUNIT 5"/>
    <property type="match status" value="1"/>
</dbReference>